<sequence length="162" mass="18642">MKQYMLLVIAMMFSLGIQAQTIEVSVEIPNIDASPYHRPYVAIWVETPQRKGVHTLAFWAEQKDWFKDLRQWWRKIGRSQTPSYDAATGATRKPGTYQLKWDGLLSSGQSIEPGSYVMHIESVREQGSREYLRQSFVVGETQPQHYELNGQTELGNIVISIH</sequence>
<dbReference type="InterPro" id="IPR014469">
    <property type="entry name" value="DUF2271"/>
</dbReference>
<feature type="signal peptide" evidence="1">
    <location>
        <begin position="1"/>
        <end position="19"/>
    </location>
</feature>
<feature type="chain" id="PRO_5041376165" evidence="1">
    <location>
        <begin position="20"/>
        <end position="162"/>
    </location>
</feature>
<gene>
    <name evidence="2" type="ORF">NAF29_06960</name>
</gene>
<evidence type="ECO:0000313" key="3">
    <source>
        <dbReference type="Proteomes" id="UP001165393"/>
    </source>
</evidence>
<dbReference type="AlphaFoldDB" id="A0AA41W6E3"/>
<keyword evidence="3" id="KW-1185">Reference proteome</keyword>
<organism evidence="2 3">
    <name type="scientific">Echinimonas agarilytica</name>
    <dbReference type="NCBI Taxonomy" id="1215918"/>
    <lineage>
        <taxon>Bacteria</taxon>
        <taxon>Pseudomonadati</taxon>
        <taxon>Pseudomonadota</taxon>
        <taxon>Gammaproteobacteria</taxon>
        <taxon>Alteromonadales</taxon>
        <taxon>Echinimonadaceae</taxon>
        <taxon>Echinimonas</taxon>
    </lineage>
</organism>
<evidence type="ECO:0000256" key="1">
    <source>
        <dbReference type="SAM" id="SignalP"/>
    </source>
</evidence>
<protein>
    <submittedName>
        <fullName evidence="2">DUF2271 domain-containing protein</fullName>
    </submittedName>
</protein>
<keyword evidence="1" id="KW-0732">Signal</keyword>
<evidence type="ECO:0000313" key="2">
    <source>
        <dbReference type="EMBL" id="MCM2679409.1"/>
    </source>
</evidence>
<dbReference type="Proteomes" id="UP001165393">
    <property type="component" value="Unassembled WGS sequence"/>
</dbReference>
<dbReference type="RefSeq" id="WP_251260759.1">
    <property type="nucleotide sequence ID" value="NZ_JAMQGP010000002.1"/>
</dbReference>
<dbReference type="Pfam" id="PF10029">
    <property type="entry name" value="DUF2271"/>
    <property type="match status" value="1"/>
</dbReference>
<name>A0AA41W6E3_9GAMM</name>
<dbReference type="PIRSF" id="PIRSF014995">
    <property type="entry name" value="UCP014995"/>
    <property type="match status" value="1"/>
</dbReference>
<accession>A0AA41W6E3</accession>
<dbReference type="Gene3D" id="2.60.40.4070">
    <property type="match status" value="1"/>
</dbReference>
<proteinExistence type="predicted"/>
<dbReference type="EMBL" id="JAMQGP010000002">
    <property type="protein sequence ID" value="MCM2679409.1"/>
    <property type="molecule type" value="Genomic_DNA"/>
</dbReference>
<reference evidence="2 3" key="1">
    <citation type="journal article" date="2013" name="Antonie Van Leeuwenhoek">
        <title>Echinimonas agarilytica gen. nov., sp. nov., a new gammaproteobacterium isolated from the sea urchin Strongylocentrotus intermedius.</title>
        <authorList>
            <person name="Nedashkovskaya O.I."/>
            <person name="Stenkova A.M."/>
            <person name="Zhukova N.V."/>
            <person name="Van Trappen S."/>
            <person name="Lee J.S."/>
            <person name="Kim S.B."/>
        </authorList>
    </citation>
    <scope>NUCLEOTIDE SEQUENCE [LARGE SCALE GENOMIC DNA]</scope>
    <source>
        <strain evidence="2 3">KMM 6351</strain>
    </source>
</reference>
<comment type="caution">
    <text evidence="2">The sequence shown here is derived from an EMBL/GenBank/DDBJ whole genome shotgun (WGS) entry which is preliminary data.</text>
</comment>